<dbReference type="GeneID" id="94428429"/>
<accession>A0A2C6KWK9</accession>
<keyword evidence="2" id="KW-1185">Reference proteome</keyword>
<evidence type="ECO:0000313" key="2">
    <source>
        <dbReference type="Proteomes" id="UP000221165"/>
    </source>
</evidence>
<sequence length="74" mass="7943">GVFRHFPSIGVSLDISRLGTCRSARSIESFRGCLGLCGFAVFLLTSTLLGEMGEWELQPGRNAVCRCASLDACC</sequence>
<reference evidence="1 2" key="1">
    <citation type="journal article" date="2017" name="Int. J. Parasitol.">
        <title>The genome of the protozoan parasite Cystoisospora suis and a reverse vaccinology approach to identify vaccine candidates.</title>
        <authorList>
            <person name="Palmieri N."/>
            <person name="Shrestha A."/>
            <person name="Ruttkowski B."/>
            <person name="Beck T."/>
            <person name="Vogl C."/>
            <person name="Tomley F."/>
            <person name="Blake D.P."/>
            <person name="Joachim A."/>
        </authorList>
    </citation>
    <scope>NUCLEOTIDE SEQUENCE [LARGE SCALE GENOMIC DNA]</scope>
    <source>
        <strain evidence="1 2">Wien I</strain>
    </source>
</reference>
<proteinExistence type="predicted"/>
<comment type="caution">
    <text evidence="1">The sequence shown here is derived from an EMBL/GenBank/DDBJ whole genome shotgun (WGS) entry which is preliminary data.</text>
</comment>
<dbReference type="EMBL" id="MIGC01002411">
    <property type="protein sequence ID" value="PHJ21119.1"/>
    <property type="molecule type" value="Genomic_DNA"/>
</dbReference>
<dbReference type="OrthoDB" id="296632at2759"/>
<dbReference type="Proteomes" id="UP000221165">
    <property type="component" value="Unassembled WGS sequence"/>
</dbReference>
<name>A0A2C6KWK9_9APIC</name>
<evidence type="ECO:0000313" key="1">
    <source>
        <dbReference type="EMBL" id="PHJ21119.1"/>
    </source>
</evidence>
<organism evidence="1 2">
    <name type="scientific">Cystoisospora suis</name>
    <dbReference type="NCBI Taxonomy" id="483139"/>
    <lineage>
        <taxon>Eukaryota</taxon>
        <taxon>Sar</taxon>
        <taxon>Alveolata</taxon>
        <taxon>Apicomplexa</taxon>
        <taxon>Conoidasida</taxon>
        <taxon>Coccidia</taxon>
        <taxon>Eucoccidiorida</taxon>
        <taxon>Eimeriorina</taxon>
        <taxon>Sarcocystidae</taxon>
        <taxon>Cystoisospora</taxon>
    </lineage>
</organism>
<protein>
    <submittedName>
        <fullName evidence="1">Uncharacterized protein</fullName>
    </submittedName>
</protein>
<dbReference type="AlphaFoldDB" id="A0A2C6KWK9"/>
<dbReference type="RefSeq" id="XP_067922803.1">
    <property type="nucleotide sequence ID" value="XM_068065218.1"/>
</dbReference>
<gene>
    <name evidence="1" type="ORF">CSUI_005038</name>
</gene>
<feature type="non-terminal residue" evidence="1">
    <location>
        <position position="1"/>
    </location>
</feature>
<dbReference type="VEuPathDB" id="ToxoDB:CSUI_005038"/>